<evidence type="ECO:0000313" key="2">
    <source>
        <dbReference type="Proteomes" id="UP000653343"/>
    </source>
</evidence>
<protein>
    <submittedName>
        <fullName evidence="1">Uncharacterized protein</fullName>
    </submittedName>
</protein>
<reference evidence="2" key="1">
    <citation type="journal article" date="2019" name="Int. J. Syst. Evol. Microbiol.">
        <title>The Global Catalogue of Microorganisms (GCM) 10K type strain sequencing project: providing services to taxonomists for standard genome sequencing and annotation.</title>
        <authorList>
            <consortium name="The Broad Institute Genomics Platform"/>
            <consortium name="The Broad Institute Genome Sequencing Center for Infectious Disease"/>
            <person name="Wu L."/>
            <person name="Ma J."/>
        </authorList>
    </citation>
    <scope>NUCLEOTIDE SEQUENCE [LARGE SCALE GENOMIC DNA]</scope>
    <source>
        <strain evidence="2">KCTC 23917</strain>
    </source>
</reference>
<sequence length="65" mass="7519">MFCGLMMALHTACDYRRWRALALIPPLAQQLRLQISALRQLIVMLTTERSLSVPDQNELRHRACP</sequence>
<accession>A0ABQ2XZS3</accession>
<keyword evidence="2" id="KW-1185">Reference proteome</keyword>
<dbReference type="Proteomes" id="UP000653343">
    <property type="component" value="Unassembled WGS sequence"/>
</dbReference>
<dbReference type="EMBL" id="BMYU01000005">
    <property type="protein sequence ID" value="GGX43641.1"/>
    <property type="molecule type" value="Genomic_DNA"/>
</dbReference>
<organism evidence="1 2">
    <name type="scientific">Undibacterium squillarum</name>
    <dbReference type="NCBI Taxonomy" id="1131567"/>
    <lineage>
        <taxon>Bacteria</taxon>
        <taxon>Pseudomonadati</taxon>
        <taxon>Pseudomonadota</taxon>
        <taxon>Betaproteobacteria</taxon>
        <taxon>Burkholderiales</taxon>
        <taxon>Oxalobacteraceae</taxon>
        <taxon>Undibacterium</taxon>
    </lineage>
</organism>
<evidence type="ECO:0000313" key="1">
    <source>
        <dbReference type="EMBL" id="GGX43641.1"/>
    </source>
</evidence>
<proteinExistence type="predicted"/>
<comment type="caution">
    <text evidence="1">The sequence shown here is derived from an EMBL/GenBank/DDBJ whole genome shotgun (WGS) entry which is preliminary data.</text>
</comment>
<gene>
    <name evidence="1" type="ORF">GCM10010946_22700</name>
</gene>
<name>A0ABQ2XZS3_9BURK</name>